<feature type="compositionally biased region" description="Low complexity" evidence="1">
    <location>
        <begin position="25"/>
        <end position="41"/>
    </location>
</feature>
<evidence type="ECO:0000256" key="1">
    <source>
        <dbReference type="SAM" id="MobiDB-lite"/>
    </source>
</evidence>
<dbReference type="EMBL" id="JAFCMP010000504">
    <property type="protein sequence ID" value="KAG5179012.1"/>
    <property type="molecule type" value="Genomic_DNA"/>
</dbReference>
<comment type="caution">
    <text evidence="3">The sequence shown here is derived from an EMBL/GenBank/DDBJ whole genome shotgun (WGS) entry which is preliminary data.</text>
</comment>
<organism evidence="3 6">
    <name type="scientific">Tribonema minus</name>
    <dbReference type="NCBI Taxonomy" id="303371"/>
    <lineage>
        <taxon>Eukaryota</taxon>
        <taxon>Sar</taxon>
        <taxon>Stramenopiles</taxon>
        <taxon>Ochrophyta</taxon>
        <taxon>PX clade</taxon>
        <taxon>Xanthophyceae</taxon>
        <taxon>Tribonematales</taxon>
        <taxon>Tribonemataceae</taxon>
        <taxon>Tribonema</taxon>
    </lineage>
</organism>
<proteinExistence type="predicted"/>
<dbReference type="EMBL" id="JAFCMP010000530">
    <property type="protein sequence ID" value="KAG5177044.1"/>
    <property type="molecule type" value="Genomic_DNA"/>
</dbReference>
<protein>
    <submittedName>
        <fullName evidence="3">Uncharacterized protein</fullName>
    </submittedName>
</protein>
<name>A0A835YKP7_9STRA</name>
<sequence>MPFMALVSHGGTGDTCLEGSGASAASAVRRSSSSTHSPSSAMPERRRRRRRAARCRRRRARARANAAACATAAAWRRGPAGAVPCSAATLRAMAALVRGSRICAGVSVCASRNSWRRAGGPGGRVLSTAAEEAGAHTPKEQQRLARHKVLLT</sequence>
<evidence type="ECO:0000313" key="5">
    <source>
        <dbReference type="EMBL" id="KAG5183479.1"/>
    </source>
</evidence>
<evidence type="ECO:0000313" key="6">
    <source>
        <dbReference type="Proteomes" id="UP000664859"/>
    </source>
</evidence>
<evidence type="ECO:0000313" key="3">
    <source>
        <dbReference type="EMBL" id="KAG5177044.1"/>
    </source>
</evidence>
<feature type="region of interest" description="Disordered" evidence="1">
    <location>
        <begin position="25"/>
        <end position="58"/>
    </location>
</feature>
<feature type="region of interest" description="Disordered" evidence="1">
    <location>
        <begin position="130"/>
        <end position="152"/>
    </location>
</feature>
<reference evidence="3" key="1">
    <citation type="submission" date="2021-02" db="EMBL/GenBank/DDBJ databases">
        <title>First Annotated Genome of the Yellow-green Alga Tribonema minus.</title>
        <authorList>
            <person name="Mahan K.M."/>
        </authorList>
    </citation>
    <scope>NUCLEOTIDE SEQUENCE</scope>
    <source>
        <strain evidence="3">UTEX B ZZ1240</strain>
    </source>
</reference>
<dbReference type="EMBL" id="JAFCMP010000551">
    <property type="protein sequence ID" value="KAG5175360.1"/>
    <property type="molecule type" value="Genomic_DNA"/>
</dbReference>
<keyword evidence="6" id="KW-1185">Reference proteome</keyword>
<dbReference type="AlphaFoldDB" id="A0A835YKP7"/>
<evidence type="ECO:0000313" key="2">
    <source>
        <dbReference type="EMBL" id="KAG5175360.1"/>
    </source>
</evidence>
<feature type="compositionally biased region" description="Basic and acidic residues" evidence="1">
    <location>
        <begin position="133"/>
        <end position="143"/>
    </location>
</feature>
<accession>A0A835YKP7</accession>
<dbReference type="EMBL" id="JAFCMP010000205">
    <property type="protein sequence ID" value="KAG5183479.1"/>
    <property type="molecule type" value="Genomic_DNA"/>
</dbReference>
<evidence type="ECO:0000313" key="4">
    <source>
        <dbReference type="EMBL" id="KAG5179012.1"/>
    </source>
</evidence>
<feature type="compositionally biased region" description="Basic residues" evidence="1">
    <location>
        <begin position="45"/>
        <end position="58"/>
    </location>
</feature>
<gene>
    <name evidence="3" type="ORF">JKP88DRAFT_227105</name>
    <name evidence="2" type="ORF">JKP88DRAFT_229079</name>
    <name evidence="5" type="ORF">JKP88DRAFT_238496</name>
    <name evidence="4" type="ORF">JKP88DRAFT_240511</name>
</gene>
<dbReference type="Proteomes" id="UP000664859">
    <property type="component" value="Unassembled WGS sequence"/>
</dbReference>